<evidence type="ECO:0000256" key="17">
    <source>
        <dbReference type="ARBA" id="ARBA00023201"/>
    </source>
</evidence>
<dbReference type="Gene3D" id="3.40.50.1000">
    <property type="entry name" value="HAD superfamily/HAD-like"/>
    <property type="match status" value="2"/>
</dbReference>
<comment type="catalytic activity">
    <reaction evidence="21">
        <text>Na(+)(in) + ATP + H2O = Na(+)(out) + ADP + phosphate + H(+)</text>
        <dbReference type="Rhea" id="RHEA:14633"/>
        <dbReference type="ChEBI" id="CHEBI:15377"/>
        <dbReference type="ChEBI" id="CHEBI:15378"/>
        <dbReference type="ChEBI" id="CHEBI:29101"/>
        <dbReference type="ChEBI" id="CHEBI:30616"/>
        <dbReference type="ChEBI" id="CHEBI:43474"/>
        <dbReference type="ChEBI" id="CHEBI:456216"/>
        <dbReference type="EC" id="7.2.2.3"/>
    </reaction>
    <physiologicalReaction direction="left-to-right" evidence="21">
        <dbReference type="Rhea" id="RHEA:14634"/>
    </physiologicalReaction>
</comment>
<dbReference type="SMART" id="SM00831">
    <property type="entry name" value="Cation_ATPase_N"/>
    <property type="match status" value="1"/>
</dbReference>
<feature type="transmembrane region" description="Helical" evidence="25">
    <location>
        <begin position="981"/>
        <end position="1007"/>
    </location>
</feature>
<keyword evidence="23" id="KW-0175">Coiled coil</keyword>
<dbReference type="Pfam" id="PF13639">
    <property type="entry name" value="zf-RING_2"/>
    <property type="match status" value="1"/>
</dbReference>
<feature type="transmembrane region" description="Helical" evidence="25">
    <location>
        <begin position="1654"/>
        <end position="1674"/>
    </location>
</feature>
<evidence type="ECO:0000256" key="10">
    <source>
        <dbReference type="ARBA" id="ARBA00022842"/>
    </source>
</evidence>
<keyword evidence="16 25" id="KW-0472">Membrane</keyword>
<dbReference type="EMBL" id="CVMT01000012">
    <property type="protein sequence ID" value="CRG92287.1"/>
    <property type="molecule type" value="Genomic_DNA"/>
</dbReference>
<dbReference type="Pfam" id="PF13246">
    <property type="entry name" value="Cation_ATPase"/>
    <property type="match status" value="1"/>
</dbReference>
<dbReference type="InterPro" id="IPR047243">
    <property type="entry name" value="RING-H2_BRAP2"/>
</dbReference>
<accession>A0A0U1M9J7</accession>
<dbReference type="GO" id="GO:0005886">
    <property type="term" value="C:plasma membrane"/>
    <property type="evidence" value="ECO:0007669"/>
    <property type="project" value="UniProtKB-SubCell"/>
</dbReference>
<keyword evidence="5" id="KW-0633">Potassium transport</keyword>
<dbReference type="GO" id="GO:0005524">
    <property type="term" value="F:ATP binding"/>
    <property type="evidence" value="ECO:0007669"/>
    <property type="project" value="UniProtKB-KW"/>
</dbReference>
<dbReference type="InterPro" id="IPR011422">
    <property type="entry name" value="BRAP2/ETP1_RRM"/>
</dbReference>
<comment type="subcellular location">
    <subcellularLocation>
        <location evidence="2">Cell membrane</location>
        <topology evidence="2">Multi-pass membrane protein</topology>
    </subcellularLocation>
</comment>
<dbReference type="Pfam" id="PF00689">
    <property type="entry name" value="Cation_ATPase_C"/>
    <property type="match status" value="1"/>
</dbReference>
<keyword evidence="3" id="KW-0813">Transport</keyword>
<dbReference type="InterPro" id="IPR006068">
    <property type="entry name" value="ATPase_P-typ_cation-transptr_C"/>
</dbReference>
<dbReference type="Gene3D" id="2.70.150.10">
    <property type="entry name" value="Calcium-transporting ATPase, cytoplasmic transduction domain A"/>
    <property type="match status" value="1"/>
</dbReference>
<keyword evidence="11" id="KW-0630">Potassium</keyword>
<feature type="transmembrane region" description="Helical" evidence="25">
    <location>
        <begin position="1473"/>
        <end position="1494"/>
    </location>
</feature>
<keyword evidence="6 25" id="KW-0812">Transmembrane</keyword>
<keyword evidence="22" id="KW-0862">Zinc</keyword>
<keyword evidence="12" id="KW-1278">Translocase</keyword>
<feature type="compositionally biased region" description="Low complexity" evidence="24">
    <location>
        <begin position="356"/>
        <end position="373"/>
    </location>
</feature>
<dbReference type="Gene3D" id="3.40.1110.10">
    <property type="entry name" value="Calcium-transporting ATPase, cytoplasmic domain N"/>
    <property type="match status" value="2"/>
</dbReference>
<evidence type="ECO:0000259" key="26">
    <source>
        <dbReference type="PROSITE" id="PS50089"/>
    </source>
</evidence>
<keyword evidence="4" id="KW-1003">Cell membrane</keyword>
<dbReference type="SUPFAM" id="SSF81653">
    <property type="entry name" value="Calcium ATPase, transduction domain A"/>
    <property type="match status" value="1"/>
</dbReference>
<evidence type="ECO:0000256" key="4">
    <source>
        <dbReference type="ARBA" id="ARBA00022475"/>
    </source>
</evidence>
<evidence type="ECO:0000256" key="5">
    <source>
        <dbReference type="ARBA" id="ARBA00022538"/>
    </source>
</evidence>
<evidence type="ECO:0000256" key="9">
    <source>
        <dbReference type="ARBA" id="ARBA00022840"/>
    </source>
</evidence>
<feature type="compositionally biased region" description="Polar residues" evidence="24">
    <location>
        <begin position="58"/>
        <end position="76"/>
    </location>
</feature>
<proteinExistence type="inferred from homology"/>
<dbReference type="InterPro" id="IPR004014">
    <property type="entry name" value="ATPase_P-typ_cation-transptr_N"/>
</dbReference>
<dbReference type="Pfam" id="PF00690">
    <property type="entry name" value="Cation_ATPase_N"/>
    <property type="match status" value="1"/>
</dbReference>
<dbReference type="InterPro" id="IPR044492">
    <property type="entry name" value="P_typ_ATPase_HD_dom"/>
</dbReference>
<comment type="catalytic activity">
    <reaction evidence="20">
        <text>K(+)(in) + ATP + H2O = K(+)(out) + ADP + phosphate + H(+)</text>
        <dbReference type="Rhea" id="RHEA:75815"/>
        <dbReference type="ChEBI" id="CHEBI:15377"/>
        <dbReference type="ChEBI" id="CHEBI:15378"/>
        <dbReference type="ChEBI" id="CHEBI:29103"/>
        <dbReference type="ChEBI" id="CHEBI:30616"/>
        <dbReference type="ChEBI" id="CHEBI:43474"/>
        <dbReference type="ChEBI" id="CHEBI:456216"/>
    </reaction>
</comment>
<dbReference type="Pfam" id="PF07576">
    <property type="entry name" value="BRAP2"/>
    <property type="match status" value="1"/>
</dbReference>
<evidence type="ECO:0000259" key="27">
    <source>
        <dbReference type="PROSITE" id="PS50271"/>
    </source>
</evidence>
<name>A0A0U1M9J7_TALIS</name>
<evidence type="ECO:0000256" key="14">
    <source>
        <dbReference type="ARBA" id="ARBA00023053"/>
    </source>
</evidence>
<comment type="cofactor">
    <cofactor evidence="1">
        <name>Mg(2+)</name>
        <dbReference type="ChEBI" id="CHEBI:18420"/>
    </cofactor>
</comment>
<feature type="compositionally biased region" description="Basic and acidic residues" evidence="24">
    <location>
        <begin position="45"/>
        <end position="57"/>
    </location>
</feature>
<keyword evidence="10" id="KW-0460">Magnesium</keyword>
<evidence type="ECO:0000256" key="12">
    <source>
        <dbReference type="ARBA" id="ARBA00022967"/>
    </source>
</evidence>
<dbReference type="SUPFAM" id="SSF57850">
    <property type="entry name" value="RING/U-box"/>
    <property type="match status" value="2"/>
</dbReference>
<dbReference type="InterPro" id="IPR001607">
    <property type="entry name" value="Znf_UBP"/>
</dbReference>
<evidence type="ECO:0000256" key="2">
    <source>
        <dbReference type="ARBA" id="ARBA00004651"/>
    </source>
</evidence>
<dbReference type="GO" id="GO:0006813">
    <property type="term" value="P:potassium ion transport"/>
    <property type="evidence" value="ECO:0007669"/>
    <property type="project" value="UniProtKB-KW"/>
</dbReference>
<dbReference type="InterPro" id="IPR008250">
    <property type="entry name" value="ATPase_P-typ_transduc_dom_A_sf"/>
</dbReference>
<dbReference type="InterPro" id="IPR001757">
    <property type="entry name" value="P_typ_ATPase"/>
</dbReference>
<sequence>MPSYFYHIALELFSPDRDTDPGSTTPQSSSLSYESAREAILPFQRRRDNKASRRSKETLGSQESGPADVHSNTVASRRSADGRDQWSSSPSLPLRFARDNLSLRSSSNSAFDTQHTQPDHRLDQISIQSIDMIAPEYGHSKRGDEHISRSDEIATGIGTDILGGLHTKGKYIPLDQTLPDSIFGIVHLYRDAKETPALAVDDYPSYLKGSSAARQPRDHHGGEDSQSLSGSYMSLLDEDCTTICILAVPSYMSPSDFLGFVGEATRDEVSHFRMIKTARANRYMVLMKFRNGKKARDWQKDWNGKVFNSMEPETCHAVFVKSVEIEATRPTPTSRISDASRQSFSATSLVTNQSRSLGAAATSPGPSSASLSTRPIAPPTPSLVELPTCPVCLERMDETTGLLTIICQHVFHCTCLEKWKGSGCPVCRYTLDDFALRSQVAMDGTEPECSVCHSELNLWICLICGNIGCGRYDEAHAFAHYKETSHAFAMDLSSQRVWDYVSDAYVHRIIQSKTDGKLVELPAADNSALDPPDWTDAVPREKLENMSVEYTHLLTSQLESQRAYFEEIVERAADKASKASAAASAALETANEATQKLNDLQLRYDTISQDNVPGLEKEKDRAARRADKFEAMARKLEKEWREEKAMNENLVQRVELLTQETAKLKAENADLAEQNRDLTFFISGSERLKDQGDDVVEGLSNASVSSAQADYGPNKLSSEGGITWYSILAKQASNAMILVLVLAMALAYGVSDYIEGGVITAVIVANVLIGFYQEFRAEQKMDALRSLSSPSATVLRNSQIDTVPSAEVVPGDVVLVKTGDTVPADLRLVEAMNLECDEKILTGEAIPVSKDAGFQTEDESIGVGDRLNMVYSSSTVTKGRGTGIVVYTGMYTEIGKIASSMQGKKRRKTNRSMSFKRGGPLQPVKGGTLRIWDGLGRFLGLTTGTPLQIKLSKLAYTLFGFAILLAIIVFGVNKFHVTNEVAIYAISTGIAIIPESLIAVLTITMVVGMTQMRRRRVVVRQLSALEALGGVSNICSDKTGTLTQGQMVARKVWIPGVGIYSVSKSDDANNPTRGVVKHDSAPESKSEAEQIQEKRRQEMDQARSTAALTFDLPSEKRQKQDEEDTDVQTDGALLPDVNPDLERFLLSSALCNLASVRQDSDSGAWQAMGDPTEIALQVFATRFGYGKKVLEKELGWEQVAEYPFDSSIKRMSVIYKRNGDRPVIYTKGAVEQIVNLCTSIGGQRNETMTDKVKDQVLEQMSFLADQGLRVLAIAQKPAPEKWQKGDELARDEVENDLTLLGLAGLYDPPRLETKDAVKECTTAGIRVHMLTGDHPSTATAIAKEVGIIPRDTAGLSADAAASLVKTAAEFDGMTDQQIDEMPTLPLVIARCAPDTKTRMIAALHRRRCFCAMTGDGVNDAPSLQAADVGIAMGMGGSDVAKSASDIVLTDDNFASIVNAIEEGRRMFDNIQKFVLHLLASNVAEVVLLIVGLGFQDTEGISVFPLSPLQILWINMLTSSFPAFGLGREKASSSVMRRPPHDTKKGIFTWQIIVDMIVYGIIMGTLTLMTFVIVVYGVGNGSSDLGIDCNRNHSEACHVVFRARAAVFAELTWLILIAAWEFKHLRNSMFNLDPFRAEHNAVRSWFFWDLWENQFLFWAVVIGALSVFPAVYIPGLNTSVFKHQGISWEWGLSFGAVIFFVIGAELWKAIKRRTGWFSEHEASRGEGPASAKELGLRQGFFSFARTLTRMSEKSFWADSMKGRSVSSGQHAIEVV</sequence>
<dbReference type="Proteomes" id="UP000054383">
    <property type="component" value="Unassembled WGS sequence"/>
</dbReference>
<keyword evidence="9" id="KW-0067">ATP-binding</keyword>
<dbReference type="InterPro" id="IPR023299">
    <property type="entry name" value="ATPase_P-typ_cyto_dom_N"/>
</dbReference>
<dbReference type="PRINTS" id="PR00119">
    <property type="entry name" value="CATATPASE"/>
</dbReference>
<keyword evidence="13 25" id="KW-1133">Transmembrane helix</keyword>
<keyword evidence="14" id="KW-0915">Sodium</keyword>
<dbReference type="Gene3D" id="1.20.1110.10">
    <property type="entry name" value="Calcium-transporting ATPase, transmembrane domain"/>
    <property type="match status" value="3"/>
</dbReference>
<dbReference type="InterPro" id="IPR013083">
    <property type="entry name" value="Znf_RING/FYVE/PHD"/>
</dbReference>
<keyword evidence="22" id="KW-0863">Zinc-finger</keyword>
<evidence type="ECO:0000256" key="22">
    <source>
        <dbReference type="PROSITE-ProRule" id="PRU00502"/>
    </source>
</evidence>
<evidence type="ECO:0000256" key="7">
    <source>
        <dbReference type="ARBA" id="ARBA00022723"/>
    </source>
</evidence>
<feature type="transmembrane region" description="Helical" evidence="25">
    <location>
        <begin position="756"/>
        <end position="775"/>
    </location>
</feature>
<dbReference type="PROSITE" id="PS50271">
    <property type="entry name" value="ZF_UBP"/>
    <property type="match status" value="1"/>
</dbReference>
<dbReference type="SFLD" id="SFLDF00027">
    <property type="entry name" value="p-type_atpase"/>
    <property type="match status" value="1"/>
</dbReference>
<dbReference type="GO" id="GO:0008554">
    <property type="term" value="F:P-type sodium transporter activity"/>
    <property type="evidence" value="ECO:0007669"/>
    <property type="project" value="UniProtKB-EC"/>
</dbReference>
<dbReference type="InterPro" id="IPR018303">
    <property type="entry name" value="ATPase_P-typ_P_site"/>
</dbReference>
<keyword evidence="29" id="KW-1185">Reference proteome</keyword>
<dbReference type="InterPro" id="IPR023298">
    <property type="entry name" value="ATPase_P-typ_TM_dom_sf"/>
</dbReference>
<feature type="compositionally biased region" description="Basic and acidic residues" evidence="24">
    <location>
        <begin position="1076"/>
        <end position="1101"/>
    </location>
</feature>
<evidence type="ECO:0000256" key="25">
    <source>
        <dbReference type="SAM" id="Phobius"/>
    </source>
</evidence>
<feature type="region of interest" description="Disordered" evidence="24">
    <location>
        <begin position="349"/>
        <end position="379"/>
    </location>
</feature>
<feature type="compositionally biased region" description="Polar residues" evidence="24">
    <location>
        <begin position="21"/>
        <end position="33"/>
    </location>
</feature>
<dbReference type="SUPFAM" id="SSF81660">
    <property type="entry name" value="Metal cation-transporting ATPase, ATP-binding domain N"/>
    <property type="match status" value="1"/>
</dbReference>
<dbReference type="NCBIfam" id="TIGR01494">
    <property type="entry name" value="ATPase_P-type"/>
    <property type="match status" value="3"/>
</dbReference>
<evidence type="ECO:0000256" key="20">
    <source>
        <dbReference type="ARBA" id="ARBA00048599"/>
    </source>
</evidence>
<evidence type="ECO:0000256" key="8">
    <source>
        <dbReference type="ARBA" id="ARBA00022741"/>
    </source>
</evidence>
<dbReference type="Pfam" id="PF00122">
    <property type="entry name" value="E1-E2_ATPase"/>
    <property type="match status" value="1"/>
</dbReference>
<dbReference type="FunFam" id="2.70.150.10:FF:000016">
    <property type="entry name" value="Calcium-transporting P-type ATPase putative"/>
    <property type="match status" value="1"/>
</dbReference>
<dbReference type="InterPro" id="IPR001841">
    <property type="entry name" value="Znf_RING"/>
</dbReference>
<evidence type="ECO:0000256" key="6">
    <source>
        <dbReference type="ARBA" id="ARBA00022692"/>
    </source>
</evidence>
<evidence type="ECO:0000256" key="18">
    <source>
        <dbReference type="ARBA" id="ARBA00035017"/>
    </source>
</evidence>
<dbReference type="FunFam" id="3.40.50.1000:FF:000047">
    <property type="entry name" value="Sodium P-type ATPase"/>
    <property type="match status" value="1"/>
</dbReference>
<dbReference type="InterPro" id="IPR036412">
    <property type="entry name" value="HAD-like_sf"/>
</dbReference>
<evidence type="ECO:0000313" key="28">
    <source>
        <dbReference type="EMBL" id="CRG92287.1"/>
    </source>
</evidence>
<dbReference type="InterPro" id="IPR034931">
    <property type="entry name" value="ETP1_RRM"/>
</dbReference>
<dbReference type="SFLD" id="SFLDG00002">
    <property type="entry name" value="C1.7:_P-type_atpase_like"/>
    <property type="match status" value="1"/>
</dbReference>
<feature type="region of interest" description="Disordered" evidence="24">
    <location>
        <begin position="14"/>
        <end position="91"/>
    </location>
</feature>
<feature type="transmembrane region" description="Helical" evidence="25">
    <location>
        <begin position="1546"/>
        <end position="1578"/>
    </location>
</feature>
<keyword evidence="8" id="KW-0547">Nucleotide-binding</keyword>
<reference evidence="28 29" key="1">
    <citation type="submission" date="2015-04" db="EMBL/GenBank/DDBJ databases">
        <authorList>
            <person name="Syromyatnikov M.Y."/>
            <person name="Popov V.N."/>
        </authorList>
    </citation>
    <scope>NUCLEOTIDE SEQUENCE [LARGE SCALE GENOMIC DNA]</scope>
    <source>
        <strain evidence="28">WF-38-12</strain>
    </source>
</reference>
<evidence type="ECO:0000256" key="16">
    <source>
        <dbReference type="ARBA" id="ARBA00023136"/>
    </source>
</evidence>
<dbReference type="GO" id="GO:0008270">
    <property type="term" value="F:zinc ion binding"/>
    <property type="evidence" value="ECO:0007669"/>
    <property type="project" value="UniProtKB-KW"/>
</dbReference>
<dbReference type="PROSITE" id="PS00154">
    <property type="entry name" value="ATPASE_E1_E2"/>
    <property type="match status" value="1"/>
</dbReference>
<dbReference type="SUPFAM" id="SSF56784">
    <property type="entry name" value="HAD-like"/>
    <property type="match status" value="1"/>
</dbReference>
<feature type="transmembrane region" description="Helical" evidence="25">
    <location>
        <begin position="954"/>
        <end position="975"/>
    </location>
</feature>
<dbReference type="Gene3D" id="3.30.40.10">
    <property type="entry name" value="Zinc/RING finger domain, C3HC4 (zinc finger)"/>
    <property type="match status" value="2"/>
</dbReference>
<evidence type="ECO:0000256" key="3">
    <source>
        <dbReference type="ARBA" id="ARBA00022448"/>
    </source>
</evidence>
<dbReference type="SMART" id="SM00290">
    <property type="entry name" value="ZnF_UBP"/>
    <property type="match status" value="1"/>
</dbReference>
<evidence type="ECO:0000256" key="15">
    <source>
        <dbReference type="ARBA" id="ARBA00023065"/>
    </source>
</evidence>
<feature type="coiled-coil region" evidence="23">
    <location>
        <begin position="583"/>
        <end position="677"/>
    </location>
</feature>
<organism evidence="28 29">
    <name type="scientific">Talaromyces islandicus</name>
    <name type="common">Penicillium islandicum</name>
    <dbReference type="NCBI Taxonomy" id="28573"/>
    <lineage>
        <taxon>Eukaryota</taxon>
        <taxon>Fungi</taxon>
        <taxon>Dikarya</taxon>
        <taxon>Ascomycota</taxon>
        <taxon>Pezizomycotina</taxon>
        <taxon>Eurotiomycetes</taxon>
        <taxon>Eurotiomycetidae</taxon>
        <taxon>Eurotiales</taxon>
        <taxon>Trichocomaceae</taxon>
        <taxon>Talaromyces</taxon>
        <taxon>Talaromyces sect. Islandici</taxon>
    </lineage>
</organism>
<dbReference type="InterPro" id="IPR006414">
    <property type="entry name" value="P-type_ATPase_IID"/>
</dbReference>
<evidence type="ECO:0000256" key="11">
    <source>
        <dbReference type="ARBA" id="ARBA00022958"/>
    </source>
</evidence>
<feature type="region of interest" description="Disordered" evidence="24">
    <location>
        <begin position="1068"/>
        <end position="1134"/>
    </location>
</feature>
<evidence type="ECO:0000313" key="29">
    <source>
        <dbReference type="Proteomes" id="UP000054383"/>
    </source>
</evidence>
<dbReference type="SMART" id="SM00184">
    <property type="entry name" value="RING"/>
    <property type="match status" value="1"/>
</dbReference>
<dbReference type="STRING" id="28573.A0A0U1M9J7"/>
<feature type="domain" description="UBP-type" evidence="27">
    <location>
        <begin position="422"/>
        <end position="525"/>
    </location>
</feature>
<dbReference type="OrthoDB" id="3352408at2759"/>
<feature type="region of interest" description="Disordered" evidence="24">
    <location>
        <begin position="209"/>
        <end position="228"/>
    </location>
</feature>
<evidence type="ECO:0000256" key="1">
    <source>
        <dbReference type="ARBA" id="ARBA00001946"/>
    </source>
</evidence>
<dbReference type="EC" id="7.2.2.3" evidence="19"/>
<keyword evidence="7" id="KW-0479">Metal-binding</keyword>
<feature type="transmembrane region" description="Helical" evidence="25">
    <location>
        <begin position="1686"/>
        <end position="1706"/>
    </location>
</feature>
<evidence type="ECO:0000256" key="19">
    <source>
        <dbReference type="ARBA" id="ARBA00035029"/>
    </source>
</evidence>
<dbReference type="PROSITE" id="PS50089">
    <property type="entry name" value="ZF_RING_2"/>
    <property type="match status" value="1"/>
</dbReference>
<keyword evidence="17" id="KW-0739">Sodium transport</keyword>
<dbReference type="NCBIfam" id="TIGR01523">
    <property type="entry name" value="ATPase-IID_K-Na"/>
    <property type="match status" value="1"/>
</dbReference>
<dbReference type="SFLD" id="SFLDS00003">
    <property type="entry name" value="Haloacid_Dehalogenase"/>
    <property type="match status" value="1"/>
</dbReference>
<dbReference type="Pfam" id="PF02148">
    <property type="entry name" value="zf-UBP"/>
    <property type="match status" value="1"/>
</dbReference>
<keyword evidence="15" id="KW-0406">Ion transport</keyword>
<feature type="transmembrane region" description="Helical" evidence="25">
    <location>
        <begin position="1598"/>
        <end position="1619"/>
    </location>
</feature>
<dbReference type="SUPFAM" id="SSF81665">
    <property type="entry name" value="Calcium ATPase, transmembrane domain M"/>
    <property type="match status" value="1"/>
</dbReference>
<feature type="domain" description="RING-type" evidence="26">
    <location>
        <begin position="389"/>
        <end position="428"/>
    </location>
</feature>
<dbReference type="CDD" id="cd16457">
    <property type="entry name" value="RING-H2_BRAP2"/>
    <property type="match status" value="1"/>
</dbReference>
<protein>
    <recommendedName>
        <fullName evidence="19">P-type Na(+) transporter</fullName>
        <ecNumber evidence="19">7.2.2.3</ecNumber>
    </recommendedName>
</protein>
<dbReference type="CDD" id="cd12717">
    <property type="entry name" value="RRM_ETP1"/>
    <property type="match status" value="1"/>
</dbReference>
<evidence type="ECO:0000256" key="23">
    <source>
        <dbReference type="SAM" id="Coils"/>
    </source>
</evidence>
<comment type="similarity">
    <text evidence="18">Belongs to the cation transport ATPase (P-type) (TC 3.A.3) family. Type IID subfamily.</text>
</comment>
<dbReference type="InterPro" id="IPR023214">
    <property type="entry name" value="HAD_sf"/>
</dbReference>
<dbReference type="PANTHER" id="PTHR42861">
    <property type="entry name" value="CALCIUM-TRANSPORTING ATPASE"/>
    <property type="match status" value="1"/>
</dbReference>
<evidence type="ECO:0000256" key="13">
    <source>
        <dbReference type="ARBA" id="ARBA00022989"/>
    </source>
</evidence>
<dbReference type="FunFam" id="1.20.1110.10:FF:000015">
    <property type="entry name" value="Sodium ion P-type ATPase"/>
    <property type="match status" value="1"/>
</dbReference>
<evidence type="ECO:0000256" key="21">
    <source>
        <dbReference type="ARBA" id="ARBA00049499"/>
    </source>
</evidence>
<dbReference type="InterPro" id="IPR059000">
    <property type="entry name" value="ATPase_P-type_domA"/>
</dbReference>
<gene>
    <name evidence="28" type="ORF">PISL3812_09344</name>
</gene>
<evidence type="ECO:0000256" key="24">
    <source>
        <dbReference type="SAM" id="MobiDB-lite"/>
    </source>
</evidence>
<dbReference type="GO" id="GO:0016887">
    <property type="term" value="F:ATP hydrolysis activity"/>
    <property type="evidence" value="ECO:0007669"/>
    <property type="project" value="InterPro"/>
</dbReference>